<evidence type="ECO:0000313" key="2">
    <source>
        <dbReference type="Proteomes" id="UP001229422"/>
    </source>
</evidence>
<evidence type="ECO:0008006" key="3">
    <source>
        <dbReference type="Google" id="ProtNLM"/>
    </source>
</evidence>
<reference evidence="1" key="1">
    <citation type="submission" date="2023-05" db="EMBL/GenBank/DDBJ databases">
        <title>Complete genome sequence of Bacillus subtilis SRCM117797 isolated from Soybean paste.</title>
        <authorList>
            <person name="Abraha H.B."/>
            <person name="Kim K.-P."/>
            <person name="Ryu M.-S."/>
            <person name="Jeong D.-Y."/>
        </authorList>
    </citation>
    <scope>NUCLEOTIDE SEQUENCE</scope>
    <source>
        <strain evidence="1">SRCM117797</strain>
    </source>
</reference>
<dbReference type="EMBL" id="CP125292">
    <property type="protein sequence ID" value="WHM21417.1"/>
    <property type="molecule type" value="Genomic_DNA"/>
</dbReference>
<organism evidence="1 2">
    <name type="scientific">Bacillus subtilis</name>
    <dbReference type="NCBI Taxonomy" id="1423"/>
    <lineage>
        <taxon>Bacteria</taxon>
        <taxon>Bacillati</taxon>
        <taxon>Bacillota</taxon>
        <taxon>Bacilli</taxon>
        <taxon>Bacillales</taxon>
        <taxon>Bacillaceae</taxon>
        <taxon>Bacillus</taxon>
    </lineage>
</organism>
<sequence length="455" mass="53258">MEKDLIERLKKLRRDLEEHDEIGNQTKIDAYKLYDDLGNKPNYRNSSSEIKVKVSNDCPIEEINQEFFTSRNRINFMLDWALEVSPVLSLLQNKGNLPLDRTNDDFLEFMELLLDDYVEELKQLPGEKIISPDEIIFISSLNDLIIKAIKEYLSGDPALAFNHIDSALNKLDANYNISELLASDIDDNLRKALFKMRIGDNKVYTSNDMFHIPFEKRGMVKTNRYSIPGLPCVYLGSSTLICWEEMGRPNLSSIQTSLYIPQSNLIFFDISEPPHTFCDVQKFLFDMTYNTDNKEKFNHFSKYLVLWPLIASCSIRVKNSSDPFKPEYIIPQLLLQWVRRSSLFDGICYFSTKINDYNSENIAYFRNYALPVKDLKASGYCEELRRKFELISEGVPWQFFELYKGTLNRTESKETMVHANIELVKGIKIDYENTDFYQLERMLLTSYIEQKKKEH</sequence>
<name>A0AAQ3EMX4_BACIU</name>
<evidence type="ECO:0000313" key="1">
    <source>
        <dbReference type="EMBL" id="WHM21417.1"/>
    </source>
</evidence>
<protein>
    <recommendedName>
        <fullName evidence="3">RES domain-containing protein</fullName>
    </recommendedName>
</protein>
<dbReference type="Proteomes" id="UP001229422">
    <property type="component" value="Chromosome"/>
</dbReference>
<dbReference type="RefSeq" id="WP_041336985.1">
    <property type="nucleotide sequence ID" value="NZ_CP061870.1"/>
</dbReference>
<dbReference type="AlphaFoldDB" id="A0AAQ3EMX4"/>
<gene>
    <name evidence="1" type="ORF">QL281_22045</name>
</gene>
<proteinExistence type="predicted"/>
<accession>A0AAQ3EMX4</accession>